<reference evidence="3 4" key="1">
    <citation type="submission" date="2019-11" db="EMBL/GenBank/DDBJ databases">
        <title>Novel species isolated from a subtropical stream in China.</title>
        <authorList>
            <person name="Lu H."/>
        </authorList>
    </citation>
    <scope>NUCLEOTIDE SEQUENCE [LARGE SCALE GENOMIC DNA]</scope>
    <source>
        <strain evidence="3 4">FT92W</strain>
    </source>
</reference>
<accession>A0A7X2LX77</accession>
<feature type="chain" id="PRO_5031183182" evidence="1">
    <location>
        <begin position="25"/>
        <end position="329"/>
    </location>
</feature>
<sequence length="329" mass="33932">MITSAIVRKITALCLLLLGCAANATVLTLPTPNAYEGQLFNNFNIYSLDLLQKCASDPRCQPQAGVPVASSPGQIADQAIVLTSANGMSNFTSPFAAGSAVDDVFLSPTGNQSATYPNLPTFGNDAGGQFTGDQAFTWEINLGLLQSYLGLHDLVFLFDNNQGNANGGGNVSLLAQARIIDAAGNTVAGQCYEMSAAGANAGCVGGGYVPVLSSLCVASDGSYNTIGASNQGDCPAGSIYVSNNLGTSTAEYAAYSQSLSNFAKNAANANYLLSVDVRYIGNESGAEQLWLCSECDVSQNRVPEPGSLLLLAMGLAALLFTGNSKARRA</sequence>
<name>A0A7X2LX77_9BURK</name>
<dbReference type="Pfam" id="PF07589">
    <property type="entry name" value="PEP-CTERM"/>
    <property type="match status" value="1"/>
</dbReference>
<comment type="caution">
    <text evidence="3">The sequence shown here is derived from an EMBL/GenBank/DDBJ whole genome shotgun (WGS) entry which is preliminary data.</text>
</comment>
<organism evidence="3 4">
    <name type="scientific">Pseudoduganella rivuli</name>
    <dbReference type="NCBI Taxonomy" id="2666085"/>
    <lineage>
        <taxon>Bacteria</taxon>
        <taxon>Pseudomonadati</taxon>
        <taxon>Pseudomonadota</taxon>
        <taxon>Betaproteobacteria</taxon>
        <taxon>Burkholderiales</taxon>
        <taxon>Oxalobacteraceae</taxon>
        <taxon>Telluria group</taxon>
        <taxon>Pseudoduganella</taxon>
    </lineage>
</organism>
<keyword evidence="4" id="KW-1185">Reference proteome</keyword>
<dbReference type="RefSeq" id="WP_154380364.1">
    <property type="nucleotide sequence ID" value="NZ_WKJJ01000022.1"/>
</dbReference>
<evidence type="ECO:0000313" key="3">
    <source>
        <dbReference type="EMBL" id="MRV75629.1"/>
    </source>
</evidence>
<evidence type="ECO:0000256" key="1">
    <source>
        <dbReference type="SAM" id="SignalP"/>
    </source>
</evidence>
<feature type="domain" description="Ice-binding protein C-terminal" evidence="2">
    <location>
        <begin position="302"/>
        <end position="320"/>
    </location>
</feature>
<evidence type="ECO:0000259" key="2">
    <source>
        <dbReference type="Pfam" id="PF07589"/>
    </source>
</evidence>
<keyword evidence="1" id="KW-0732">Signal</keyword>
<dbReference type="Proteomes" id="UP000446768">
    <property type="component" value="Unassembled WGS sequence"/>
</dbReference>
<evidence type="ECO:0000313" key="4">
    <source>
        <dbReference type="Proteomes" id="UP000446768"/>
    </source>
</evidence>
<proteinExistence type="predicted"/>
<dbReference type="NCBIfam" id="TIGR02595">
    <property type="entry name" value="PEP_CTERM"/>
    <property type="match status" value="1"/>
</dbReference>
<dbReference type="EMBL" id="WKJJ01000022">
    <property type="protein sequence ID" value="MRV75629.1"/>
    <property type="molecule type" value="Genomic_DNA"/>
</dbReference>
<gene>
    <name evidence="3" type="ORF">GJ700_28325</name>
</gene>
<protein>
    <submittedName>
        <fullName evidence="3">PEP-CTERM sorting domain-containing protein</fullName>
    </submittedName>
</protein>
<dbReference type="InterPro" id="IPR013424">
    <property type="entry name" value="Ice-binding_C"/>
</dbReference>
<dbReference type="AlphaFoldDB" id="A0A7X2LX77"/>
<feature type="signal peptide" evidence="1">
    <location>
        <begin position="1"/>
        <end position="24"/>
    </location>
</feature>